<proteinExistence type="inferred from homology"/>
<feature type="transmembrane region" description="Helical" evidence="7">
    <location>
        <begin position="90"/>
        <end position="111"/>
    </location>
</feature>
<dbReference type="EMBL" id="PFDW01000020">
    <property type="protein sequence ID" value="PJE58391.1"/>
    <property type="molecule type" value="Genomic_DNA"/>
</dbReference>
<comment type="caution">
    <text evidence="9">The sequence shown here is derived from an EMBL/GenBank/DDBJ whole genome shotgun (WGS) entry which is preliminary data.</text>
</comment>
<dbReference type="Proteomes" id="UP000231450">
    <property type="component" value="Unassembled WGS sequence"/>
</dbReference>
<sequence>MWISTAQKFAKIAMNNQSQQSARVILAIIGIALFVGIGAGLFWLATTSGQSVGVLLTFAAGLSMIFLPCTLPLVFVIVPLTLGKSPAKGFTMALLFGLGISITLAIYGVVVSQLGGYFGLDNFTRYMFLFAGTIAILFGWSELRFIRFSPPEFAGASPSWLQKRGDYAKALGMGVLLGNAGVGCPNPAFYVILTYIAGLGSVGVGAGLGFVHGLGRAVPILAIVILALLGMNATKWVASRKANIDKIMGWSLVVAGAFILTYGLWGMRWWEDSIFHVSWNQFVLNIAPALAETPNHPIAAGAFDGPTWIGWLTWIGVILLSIAWNWLKKKRASATSVIVSLLLVILGLLSFAGVIETKHGHGVETDHAHPPGVEVEHEHTNE</sequence>
<evidence type="ECO:0000259" key="8">
    <source>
        <dbReference type="Pfam" id="PF02683"/>
    </source>
</evidence>
<feature type="transmembrane region" description="Helical" evidence="7">
    <location>
        <begin position="123"/>
        <end position="140"/>
    </location>
</feature>
<organism evidence="9 10">
    <name type="scientific">Candidatus Portnoybacteria bacterium CG10_big_fil_rev_8_21_14_0_10_36_7</name>
    <dbReference type="NCBI Taxonomy" id="1974812"/>
    <lineage>
        <taxon>Bacteria</taxon>
        <taxon>Candidatus Portnoyibacteriota</taxon>
    </lineage>
</organism>
<dbReference type="GO" id="GO:0016020">
    <property type="term" value="C:membrane"/>
    <property type="evidence" value="ECO:0007669"/>
    <property type="project" value="UniProtKB-SubCell"/>
</dbReference>
<feature type="transmembrane region" description="Helical" evidence="7">
    <location>
        <begin position="308"/>
        <end position="327"/>
    </location>
</feature>
<protein>
    <submittedName>
        <fullName evidence="9">Cytochrome C biogenesis protein</fullName>
    </submittedName>
</protein>
<evidence type="ECO:0000256" key="2">
    <source>
        <dbReference type="ARBA" id="ARBA00006143"/>
    </source>
</evidence>
<evidence type="ECO:0000256" key="3">
    <source>
        <dbReference type="ARBA" id="ARBA00022692"/>
    </source>
</evidence>
<keyword evidence="3 7" id="KW-0812">Transmembrane</keyword>
<feature type="transmembrane region" description="Helical" evidence="7">
    <location>
        <begin position="51"/>
        <end position="78"/>
    </location>
</feature>
<evidence type="ECO:0000256" key="5">
    <source>
        <dbReference type="ARBA" id="ARBA00023136"/>
    </source>
</evidence>
<dbReference type="Pfam" id="PF02683">
    <property type="entry name" value="DsbD_TM"/>
    <property type="match status" value="1"/>
</dbReference>
<evidence type="ECO:0000313" key="10">
    <source>
        <dbReference type="Proteomes" id="UP000231450"/>
    </source>
</evidence>
<evidence type="ECO:0000313" key="9">
    <source>
        <dbReference type="EMBL" id="PJE58391.1"/>
    </source>
</evidence>
<dbReference type="PANTHER" id="PTHR31272">
    <property type="entry name" value="CYTOCHROME C-TYPE BIOGENESIS PROTEIN HI_1454-RELATED"/>
    <property type="match status" value="1"/>
</dbReference>
<feature type="region of interest" description="Disordered" evidence="6">
    <location>
        <begin position="362"/>
        <end position="382"/>
    </location>
</feature>
<name>A0A2M8KEN5_9BACT</name>
<comment type="subcellular location">
    <subcellularLocation>
        <location evidence="1">Membrane</location>
        <topology evidence="1">Multi-pass membrane protein</topology>
    </subcellularLocation>
</comment>
<dbReference type="GO" id="GO:0017004">
    <property type="term" value="P:cytochrome complex assembly"/>
    <property type="evidence" value="ECO:0007669"/>
    <property type="project" value="InterPro"/>
</dbReference>
<feature type="transmembrane region" description="Helical" evidence="7">
    <location>
        <begin position="334"/>
        <end position="355"/>
    </location>
</feature>
<evidence type="ECO:0000256" key="7">
    <source>
        <dbReference type="SAM" id="Phobius"/>
    </source>
</evidence>
<gene>
    <name evidence="9" type="ORF">COU81_00960</name>
</gene>
<dbReference type="InterPro" id="IPR003834">
    <property type="entry name" value="Cyt_c_assmbl_TM_dom"/>
</dbReference>
<dbReference type="PANTHER" id="PTHR31272:SF9">
    <property type="entry name" value="BLL1027 PROTEIN"/>
    <property type="match status" value="1"/>
</dbReference>
<keyword evidence="5 7" id="KW-0472">Membrane</keyword>
<evidence type="ECO:0000256" key="4">
    <source>
        <dbReference type="ARBA" id="ARBA00022989"/>
    </source>
</evidence>
<dbReference type="AlphaFoldDB" id="A0A2M8KEN5"/>
<accession>A0A2M8KEN5</accession>
<feature type="transmembrane region" description="Helical" evidence="7">
    <location>
        <begin position="217"/>
        <end position="238"/>
    </location>
</feature>
<keyword evidence="4 7" id="KW-1133">Transmembrane helix</keyword>
<dbReference type="InterPro" id="IPR051790">
    <property type="entry name" value="Cytochrome_c-biogenesis_DsbD"/>
</dbReference>
<feature type="transmembrane region" description="Helical" evidence="7">
    <location>
        <begin position="21"/>
        <end position="45"/>
    </location>
</feature>
<evidence type="ECO:0000256" key="1">
    <source>
        <dbReference type="ARBA" id="ARBA00004141"/>
    </source>
</evidence>
<evidence type="ECO:0000256" key="6">
    <source>
        <dbReference type="SAM" id="MobiDB-lite"/>
    </source>
</evidence>
<reference evidence="10" key="1">
    <citation type="submission" date="2017-09" db="EMBL/GenBank/DDBJ databases">
        <title>Depth-based differentiation of microbial function through sediment-hosted aquifers and enrichment of novel symbionts in the deep terrestrial subsurface.</title>
        <authorList>
            <person name="Probst A.J."/>
            <person name="Ladd B."/>
            <person name="Jarett J.K."/>
            <person name="Geller-Mcgrath D.E."/>
            <person name="Sieber C.M.K."/>
            <person name="Emerson J.B."/>
            <person name="Anantharaman K."/>
            <person name="Thomas B.C."/>
            <person name="Malmstrom R."/>
            <person name="Stieglmeier M."/>
            <person name="Klingl A."/>
            <person name="Woyke T."/>
            <person name="Ryan C.M."/>
            <person name="Banfield J.F."/>
        </authorList>
    </citation>
    <scope>NUCLEOTIDE SEQUENCE [LARGE SCALE GENOMIC DNA]</scope>
</reference>
<feature type="transmembrane region" description="Helical" evidence="7">
    <location>
        <begin position="250"/>
        <end position="270"/>
    </location>
</feature>
<comment type="similarity">
    <text evidence="2">Belongs to the DsbD family.</text>
</comment>
<feature type="domain" description="Cytochrome C biogenesis protein transmembrane" evidence="8">
    <location>
        <begin position="54"/>
        <end position="242"/>
    </location>
</feature>